<keyword evidence="2" id="KW-0472">Membrane</keyword>
<dbReference type="PANTHER" id="PTHR10815">
    <property type="entry name" value="METHYLATED-DNA--PROTEIN-CYSTEINE METHYLTRANSFERASE"/>
    <property type="match status" value="1"/>
</dbReference>
<dbReference type="NCBIfam" id="TIGR00589">
    <property type="entry name" value="ogt"/>
    <property type="match status" value="1"/>
</dbReference>
<comment type="caution">
    <text evidence="4">The sequence shown here is derived from an EMBL/GenBank/DDBJ whole genome shotgun (WGS) entry which is preliminary data.</text>
</comment>
<dbReference type="Pfam" id="PF01035">
    <property type="entry name" value="DNA_binding_1"/>
    <property type="match status" value="1"/>
</dbReference>
<dbReference type="InterPro" id="IPR036217">
    <property type="entry name" value="MethylDNA_cys_MeTrfase_DNAb"/>
</dbReference>
<dbReference type="GO" id="GO:0032259">
    <property type="term" value="P:methylation"/>
    <property type="evidence" value="ECO:0007669"/>
    <property type="project" value="UniProtKB-KW"/>
</dbReference>
<keyword evidence="4" id="KW-0808">Transferase</keyword>
<accession>A0A923NH65</accession>
<proteinExistence type="predicted"/>
<dbReference type="EMBL" id="JACSZT010000003">
    <property type="protein sequence ID" value="MBC6498239.1"/>
    <property type="molecule type" value="Genomic_DNA"/>
</dbReference>
<gene>
    <name evidence="4" type="ORF">H7R52_01925</name>
</gene>
<dbReference type="InterPro" id="IPR036388">
    <property type="entry name" value="WH-like_DNA-bd_sf"/>
</dbReference>
<feature type="domain" description="Methylated-DNA-[protein]-cysteine S-methyltransferase DNA binding" evidence="3">
    <location>
        <begin position="17"/>
        <end position="84"/>
    </location>
</feature>
<dbReference type="GO" id="GO:0003908">
    <property type="term" value="F:methylated-DNA-[protein]-cysteine S-methyltransferase activity"/>
    <property type="evidence" value="ECO:0007669"/>
    <property type="project" value="UniProtKB-EC"/>
</dbReference>
<organism evidence="4 5">
    <name type="scientific">Weissella confusa</name>
    <name type="common">Lactobacillus confusus</name>
    <dbReference type="NCBI Taxonomy" id="1583"/>
    <lineage>
        <taxon>Bacteria</taxon>
        <taxon>Bacillati</taxon>
        <taxon>Bacillota</taxon>
        <taxon>Bacilli</taxon>
        <taxon>Lactobacillales</taxon>
        <taxon>Lactobacillaceae</taxon>
        <taxon>Weissella</taxon>
    </lineage>
</organism>
<keyword evidence="2" id="KW-0812">Transmembrane</keyword>
<dbReference type="EC" id="2.1.1.63" evidence="4"/>
<evidence type="ECO:0000313" key="5">
    <source>
        <dbReference type="Proteomes" id="UP000650485"/>
    </source>
</evidence>
<feature type="transmembrane region" description="Helical" evidence="2">
    <location>
        <begin position="154"/>
        <end position="174"/>
    </location>
</feature>
<evidence type="ECO:0000313" key="4">
    <source>
        <dbReference type="EMBL" id="MBC6498239.1"/>
    </source>
</evidence>
<sequence>MVIYLRRLLTLIRLRQLQREVWRALVETNFGETMTYATLANQIGRPTAVRAVASAVGKNPLLVFAGCHRIVRSDGTLGQYRRHLTIFYSKKGMTFVSLAEDPVADYQAWFGEMTVKPSQERHYGSAVSDYLAGRRVDFTPDWQGRGTRQMRMSVCLIAGSAWLTWTTNMMVYWLS</sequence>
<dbReference type="Proteomes" id="UP000650485">
    <property type="component" value="Unassembled WGS sequence"/>
</dbReference>
<evidence type="ECO:0000259" key="3">
    <source>
        <dbReference type="Pfam" id="PF01035"/>
    </source>
</evidence>
<dbReference type="CDD" id="cd06445">
    <property type="entry name" value="ATase"/>
    <property type="match status" value="1"/>
</dbReference>
<dbReference type="SUPFAM" id="SSF46767">
    <property type="entry name" value="Methylated DNA-protein cysteine methyltransferase, C-terminal domain"/>
    <property type="match status" value="1"/>
</dbReference>
<name>A0A923NH65_WEICO</name>
<keyword evidence="4" id="KW-0489">Methyltransferase</keyword>
<dbReference type="InterPro" id="IPR014048">
    <property type="entry name" value="MethylDNA_cys_MeTrfase_DNA-bd"/>
</dbReference>
<evidence type="ECO:0000256" key="1">
    <source>
        <dbReference type="ARBA" id="ARBA00022763"/>
    </source>
</evidence>
<dbReference type="GO" id="GO:0006281">
    <property type="term" value="P:DNA repair"/>
    <property type="evidence" value="ECO:0007669"/>
    <property type="project" value="InterPro"/>
</dbReference>
<dbReference type="PANTHER" id="PTHR10815:SF13">
    <property type="entry name" value="METHYLATED-DNA--PROTEIN-CYSTEINE METHYLTRANSFERASE"/>
    <property type="match status" value="1"/>
</dbReference>
<dbReference type="Gene3D" id="1.10.10.10">
    <property type="entry name" value="Winged helix-like DNA-binding domain superfamily/Winged helix DNA-binding domain"/>
    <property type="match status" value="1"/>
</dbReference>
<reference evidence="4" key="1">
    <citation type="submission" date="2020-08" db="EMBL/GenBank/DDBJ databases">
        <title>Complete genome sequence of Weissella confusa strain FS54 provides insights into metabolic potential.</title>
        <authorList>
            <person name="Fhoula I."/>
            <person name="Najjari A."/>
            <person name="Lekired A."/>
            <person name="Bessrour-Aouam N."/>
            <person name="Jaballah S."/>
            <person name="Klibi N."/>
            <person name="Ouzari H.-I."/>
        </authorList>
    </citation>
    <scope>NUCLEOTIDE SEQUENCE</scope>
    <source>
        <strain evidence="4">FS54</strain>
    </source>
</reference>
<keyword evidence="2" id="KW-1133">Transmembrane helix</keyword>
<evidence type="ECO:0000256" key="2">
    <source>
        <dbReference type="SAM" id="Phobius"/>
    </source>
</evidence>
<keyword evidence="1" id="KW-0227">DNA damage</keyword>
<dbReference type="AlphaFoldDB" id="A0A923NH65"/>
<protein>
    <submittedName>
        <fullName evidence="4">Methylated-DNA--[protein]-cysteine S-methyltransferase</fullName>
        <ecNumber evidence="4">2.1.1.63</ecNumber>
    </submittedName>
</protein>